<evidence type="ECO:0000313" key="1">
    <source>
        <dbReference type="EMBL" id="RJL02295.1"/>
    </source>
</evidence>
<organism evidence="1 2">
    <name type="scientific">Paracoccus siganidrum</name>
    <dbReference type="NCBI Taxonomy" id="1276757"/>
    <lineage>
        <taxon>Bacteria</taxon>
        <taxon>Pseudomonadati</taxon>
        <taxon>Pseudomonadota</taxon>
        <taxon>Alphaproteobacteria</taxon>
        <taxon>Rhodobacterales</taxon>
        <taxon>Paracoccaceae</taxon>
        <taxon>Paracoccus</taxon>
    </lineage>
</organism>
<protein>
    <recommendedName>
        <fullName evidence="3">Transposase</fullName>
    </recommendedName>
</protein>
<gene>
    <name evidence="1" type="ORF">D3P05_21875</name>
</gene>
<sequence>MKVADIVRRHGVARWQIYDWRRQLTSGKLSRGCLMARVTQGWINGGRL</sequence>
<dbReference type="EMBL" id="QZEW01000149">
    <property type="protein sequence ID" value="RJL02295.1"/>
    <property type="molecule type" value="Genomic_DNA"/>
</dbReference>
<dbReference type="AlphaFoldDB" id="A0A418ZU14"/>
<comment type="caution">
    <text evidence="1">The sequence shown here is derived from an EMBL/GenBank/DDBJ whole genome shotgun (WGS) entry which is preliminary data.</text>
</comment>
<proteinExistence type="predicted"/>
<dbReference type="Proteomes" id="UP000283587">
    <property type="component" value="Unassembled WGS sequence"/>
</dbReference>
<accession>A0A418ZU14</accession>
<reference evidence="2" key="1">
    <citation type="submission" date="2018-09" db="EMBL/GenBank/DDBJ databases">
        <title>Paracoccus onubensis nov. sp. a moderate halophilic bacterium isolated from Gruta de las Maravillas (Aracena, Spain).</title>
        <authorList>
            <person name="Jurado V."/>
            <person name="Gutierrez-Patricio S."/>
            <person name="Gonzalez-Pimentel J.L."/>
            <person name="Miller A.Z."/>
            <person name="Laiz L."/>
            <person name="Saiz-Jimenez C."/>
        </authorList>
    </citation>
    <scope>NUCLEOTIDE SEQUENCE [LARGE SCALE GENOMIC DNA]</scope>
    <source>
        <strain evidence="2">DSM 26381</strain>
    </source>
</reference>
<evidence type="ECO:0000313" key="2">
    <source>
        <dbReference type="Proteomes" id="UP000283587"/>
    </source>
</evidence>
<dbReference type="OrthoDB" id="9800877at2"/>
<name>A0A418ZU14_9RHOB</name>
<evidence type="ECO:0008006" key="3">
    <source>
        <dbReference type="Google" id="ProtNLM"/>
    </source>
</evidence>
<keyword evidence="2" id="KW-1185">Reference proteome</keyword>